<dbReference type="EMBL" id="CM055114">
    <property type="protein sequence ID" value="KAJ7514726.1"/>
    <property type="molecule type" value="Genomic_DNA"/>
</dbReference>
<evidence type="ECO:0000313" key="2">
    <source>
        <dbReference type="Proteomes" id="UP001162992"/>
    </source>
</evidence>
<accession>A0ACC2AB56</accession>
<keyword evidence="2" id="KW-1185">Reference proteome</keyword>
<proteinExistence type="predicted"/>
<sequence>MVNLITATSQTRPSFSRPPTLQQPLKQLLHVHHRCSAGTHQLPTDSQHRWDSIIPKQRTPRKRSAALFRSDHLKYRSALKFQTPSKEMQKTTSGQMDETFTDNYNIRTLAQSDFQPLSIPLP</sequence>
<reference evidence="2" key="1">
    <citation type="journal article" date="2024" name="Proc. Natl. Acad. Sci. U.S.A.">
        <title>Extraordinary preservation of gene collinearity over three hundred million years revealed in homosporous lycophytes.</title>
        <authorList>
            <person name="Li C."/>
            <person name="Wickell D."/>
            <person name="Kuo L.Y."/>
            <person name="Chen X."/>
            <person name="Nie B."/>
            <person name="Liao X."/>
            <person name="Peng D."/>
            <person name="Ji J."/>
            <person name="Jenkins J."/>
            <person name="Williams M."/>
            <person name="Shu S."/>
            <person name="Plott C."/>
            <person name="Barry K."/>
            <person name="Rajasekar S."/>
            <person name="Grimwood J."/>
            <person name="Han X."/>
            <person name="Sun S."/>
            <person name="Hou Z."/>
            <person name="He W."/>
            <person name="Dai G."/>
            <person name="Sun C."/>
            <person name="Schmutz J."/>
            <person name="Leebens-Mack J.H."/>
            <person name="Li F.W."/>
            <person name="Wang L."/>
        </authorList>
    </citation>
    <scope>NUCLEOTIDE SEQUENCE [LARGE SCALE GENOMIC DNA]</scope>
    <source>
        <strain evidence="2">cv. PW_Plant_1</strain>
    </source>
</reference>
<comment type="caution">
    <text evidence="1">The sequence shown here is derived from an EMBL/GenBank/DDBJ whole genome shotgun (WGS) entry which is preliminary data.</text>
</comment>
<evidence type="ECO:0000313" key="1">
    <source>
        <dbReference type="EMBL" id="KAJ7514726.1"/>
    </source>
</evidence>
<dbReference type="Proteomes" id="UP001162992">
    <property type="component" value="Chromosome 23"/>
</dbReference>
<gene>
    <name evidence="1" type="ORF">O6H91_23G056800</name>
</gene>
<protein>
    <submittedName>
        <fullName evidence="1">Uncharacterized protein</fullName>
    </submittedName>
</protein>
<name>A0ACC2AB56_DIPCM</name>
<organism evidence="1 2">
    <name type="scientific">Diphasiastrum complanatum</name>
    <name type="common">Issler's clubmoss</name>
    <name type="synonym">Lycopodium complanatum</name>
    <dbReference type="NCBI Taxonomy" id="34168"/>
    <lineage>
        <taxon>Eukaryota</taxon>
        <taxon>Viridiplantae</taxon>
        <taxon>Streptophyta</taxon>
        <taxon>Embryophyta</taxon>
        <taxon>Tracheophyta</taxon>
        <taxon>Lycopodiopsida</taxon>
        <taxon>Lycopodiales</taxon>
        <taxon>Lycopodiaceae</taxon>
        <taxon>Lycopodioideae</taxon>
        <taxon>Diphasiastrum</taxon>
    </lineage>
</organism>